<dbReference type="PANTHER" id="PTHR22854:SF14">
    <property type="entry name" value="INDOLE-3-GLYCEROL-PHOSPHATE SYNTHASE"/>
    <property type="match status" value="1"/>
</dbReference>
<dbReference type="PANTHER" id="PTHR22854">
    <property type="entry name" value="TRYPTOPHAN BIOSYNTHESIS PROTEIN"/>
    <property type="match status" value="1"/>
</dbReference>
<dbReference type="GO" id="GO:0000162">
    <property type="term" value="P:L-tryptophan biosynthetic process"/>
    <property type="evidence" value="ECO:0007669"/>
    <property type="project" value="UniProtKB-UniPathway"/>
</dbReference>
<gene>
    <name evidence="11" type="ORF">E2562_036603</name>
</gene>
<dbReference type="Pfam" id="PF00218">
    <property type="entry name" value="IGPS"/>
    <property type="match status" value="1"/>
</dbReference>
<dbReference type="EMBL" id="SPHZ02000007">
    <property type="protein sequence ID" value="KAF0909479.1"/>
    <property type="molecule type" value="Genomic_DNA"/>
</dbReference>
<evidence type="ECO:0000256" key="7">
    <source>
        <dbReference type="ARBA" id="ARBA00023141"/>
    </source>
</evidence>
<evidence type="ECO:0000259" key="10">
    <source>
        <dbReference type="Pfam" id="PF00218"/>
    </source>
</evidence>
<evidence type="ECO:0000256" key="4">
    <source>
        <dbReference type="ARBA" id="ARBA00022605"/>
    </source>
</evidence>
<dbReference type="GO" id="GO:0004640">
    <property type="term" value="F:phosphoribosylanthranilate isomerase activity"/>
    <property type="evidence" value="ECO:0007669"/>
    <property type="project" value="TreeGrafter"/>
</dbReference>
<dbReference type="AlphaFoldDB" id="A0A6G1DAR9"/>
<accession>A0A6G1DAR9</accession>
<dbReference type="CDD" id="cd00331">
    <property type="entry name" value="IGPS"/>
    <property type="match status" value="1"/>
</dbReference>
<keyword evidence="6" id="KW-0822">Tryptophan biosynthesis</keyword>
<dbReference type="SMART" id="SM00614">
    <property type="entry name" value="ZnF_BED"/>
    <property type="match status" value="1"/>
</dbReference>
<dbReference type="UniPathway" id="UPA00035">
    <property type="reaction ID" value="UER00043"/>
</dbReference>
<evidence type="ECO:0000256" key="8">
    <source>
        <dbReference type="ARBA" id="ARBA00023239"/>
    </source>
</evidence>
<evidence type="ECO:0000313" key="11">
    <source>
        <dbReference type="EMBL" id="KAF0909479.1"/>
    </source>
</evidence>
<keyword evidence="4" id="KW-0028">Amino-acid biosynthesis</keyword>
<organism evidence="11 12">
    <name type="scientific">Oryza meyeriana var. granulata</name>
    <dbReference type="NCBI Taxonomy" id="110450"/>
    <lineage>
        <taxon>Eukaryota</taxon>
        <taxon>Viridiplantae</taxon>
        <taxon>Streptophyta</taxon>
        <taxon>Embryophyta</taxon>
        <taxon>Tracheophyta</taxon>
        <taxon>Spermatophyta</taxon>
        <taxon>Magnoliopsida</taxon>
        <taxon>Liliopsida</taxon>
        <taxon>Poales</taxon>
        <taxon>Poaceae</taxon>
        <taxon>BOP clade</taxon>
        <taxon>Oryzoideae</taxon>
        <taxon>Oryzeae</taxon>
        <taxon>Oryzinae</taxon>
        <taxon>Oryza</taxon>
        <taxon>Oryza meyeriana</taxon>
    </lineage>
</organism>
<comment type="catalytic activity">
    <reaction evidence="1">
        <text>1-(2-carboxyphenylamino)-1-deoxy-D-ribulose 5-phosphate + H(+) = (1S,2R)-1-C-(indol-3-yl)glycerol 3-phosphate + CO2 + H2O</text>
        <dbReference type="Rhea" id="RHEA:23476"/>
        <dbReference type="ChEBI" id="CHEBI:15377"/>
        <dbReference type="ChEBI" id="CHEBI:15378"/>
        <dbReference type="ChEBI" id="CHEBI:16526"/>
        <dbReference type="ChEBI" id="CHEBI:58613"/>
        <dbReference type="ChEBI" id="CHEBI:58866"/>
        <dbReference type="EC" id="4.1.1.48"/>
    </reaction>
</comment>
<dbReference type="GO" id="GO:0004425">
    <property type="term" value="F:indole-3-glycerol-phosphate synthase activity"/>
    <property type="evidence" value="ECO:0007669"/>
    <property type="project" value="UniProtKB-EC"/>
</dbReference>
<evidence type="ECO:0000256" key="3">
    <source>
        <dbReference type="ARBA" id="ARBA00012362"/>
    </source>
</evidence>
<dbReference type="InterPro" id="IPR045186">
    <property type="entry name" value="Indole-3-glycerol_P_synth"/>
</dbReference>
<feature type="domain" description="Indole-3-glycerol phosphate synthase" evidence="10">
    <location>
        <begin position="221"/>
        <end position="365"/>
    </location>
</feature>
<sequence>MAPTGEGDSAPGTKGKGKTRTKSVRHLLALPAAPAAAPAATASPAARSRSKRPTSQSISSSETCESPTTAASEEASVIGSSAPNVNTSCSGSGAGAPATTTTPINVDDDEDDKDEEQAHLSGKRFKKCTSSVWKYFTKKKEVLEVDGKQFEQLWGYCNFPNYKQRYRAEGVCGMTAFKNHLKSKHSIVEGQQQLKVDSKMVGSIMSDLEVEALANVVAKLKIEADNMPFEIVQSYEKNGAACLSILTDEKHFQGSFENLETVRNAGVKCPLLCKEFVIDIWQIYYARSKGVDAFLLIAAVLPDLDIKYMLRICKNLGMTALIEVHGERELDHVLKIDDVELIGINNRSLETFKVDTSNTKILLEKRGDIIRDKEILLCNNKTFDNSAGKMDETKHRKLVLASPAGSTKMMAGILLASLKNTITQNLIMMANKRQEPSCHRRCCLGQLLPCLPSRSHAT</sequence>
<feature type="compositionally biased region" description="Low complexity" evidence="9">
    <location>
        <begin position="87"/>
        <end position="103"/>
    </location>
</feature>
<evidence type="ECO:0000313" key="12">
    <source>
        <dbReference type="Proteomes" id="UP000479710"/>
    </source>
</evidence>
<feature type="compositionally biased region" description="Low complexity" evidence="9">
    <location>
        <begin position="27"/>
        <end position="76"/>
    </location>
</feature>
<comment type="pathway">
    <text evidence="2">Amino-acid biosynthesis; L-tryptophan biosynthesis; L-tryptophan from chorismate: step 4/5.</text>
</comment>
<dbReference type="EC" id="4.1.1.48" evidence="3"/>
<keyword evidence="12" id="KW-1185">Reference proteome</keyword>
<evidence type="ECO:0000256" key="5">
    <source>
        <dbReference type="ARBA" id="ARBA00022793"/>
    </source>
</evidence>
<keyword evidence="7" id="KW-0057">Aromatic amino acid biosynthesis</keyword>
<reference evidence="11 12" key="1">
    <citation type="submission" date="2019-11" db="EMBL/GenBank/DDBJ databases">
        <title>Whole genome sequence of Oryza granulata.</title>
        <authorList>
            <person name="Li W."/>
        </authorList>
    </citation>
    <scope>NUCLEOTIDE SEQUENCE [LARGE SCALE GENOMIC DNA]</scope>
    <source>
        <strain evidence="12">cv. Menghai</strain>
        <tissue evidence="11">Leaf</tissue>
    </source>
</reference>
<evidence type="ECO:0000256" key="2">
    <source>
        <dbReference type="ARBA" id="ARBA00004696"/>
    </source>
</evidence>
<dbReference type="InterPro" id="IPR011060">
    <property type="entry name" value="RibuloseP-bd_barrel"/>
</dbReference>
<dbReference type="InterPro" id="IPR013798">
    <property type="entry name" value="Indole-3-glycerol_P_synth_dom"/>
</dbReference>
<keyword evidence="5" id="KW-0210">Decarboxylase</keyword>
<feature type="compositionally biased region" description="Acidic residues" evidence="9">
    <location>
        <begin position="106"/>
        <end position="115"/>
    </location>
</feature>
<evidence type="ECO:0000256" key="1">
    <source>
        <dbReference type="ARBA" id="ARBA00001633"/>
    </source>
</evidence>
<dbReference type="InterPro" id="IPR013785">
    <property type="entry name" value="Aldolase_TIM"/>
</dbReference>
<dbReference type="OrthoDB" id="694285at2759"/>
<comment type="caution">
    <text evidence="11">The sequence shown here is derived from an EMBL/GenBank/DDBJ whole genome shotgun (WGS) entry which is preliminary data.</text>
</comment>
<evidence type="ECO:0000256" key="9">
    <source>
        <dbReference type="SAM" id="MobiDB-lite"/>
    </source>
</evidence>
<feature type="compositionally biased region" description="Basic residues" evidence="9">
    <location>
        <begin position="15"/>
        <end position="25"/>
    </location>
</feature>
<protein>
    <recommendedName>
        <fullName evidence="3">indole-3-glycerol-phosphate synthase</fullName>
        <ecNumber evidence="3">4.1.1.48</ecNumber>
    </recommendedName>
</protein>
<keyword evidence="8" id="KW-0456">Lyase</keyword>
<dbReference type="Gene3D" id="3.20.20.70">
    <property type="entry name" value="Aldolase class I"/>
    <property type="match status" value="1"/>
</dbReference>
<dbReference type="Proteomes" id="UP000479710">
    <property type="component" value="Unassembled WGS sequence"/>
</dbReference>
<name>A0A6G1DAR9_9ORYZ</name>
<evidence type="ECO:0000256" key="6">
    <source>
        <dbReference type="ARBA" id="ARBA00022822"/>
    </source>
</evidence>
<dbReference type="SUPFAM" id="SSF51366">
    <property type="entry name" value="Ribulose-phoshate binding barrel"/>
    <property type="match status" value="1"/>
</dbReference>
<proteinExistence type="predicted"/>
<feature type="region of interest" description="Disordered" evidence="9">
    <location>
        <begin position="1"/>
        <end position="121"/>
    </location>
</feature>